<keyword evidence="2" id="KW-1185">Reference proteome</keyword>
<dbReference type="Proteomes" id="UP001204015">
    <property type="component" value="Unassembled WGS sequence"/>
</dbReference>
<evidence type="ECO:0000313" key="2">
    <source>
        <dbReference type="Proteomes" id="UP001204015"/>
    </source>
</evidence>
<dbReference type="RefSeq" id="WP_252761182.1">
    <property type="nucleotide sequence ID" value="NZ_JAMXLY010000029.1"/>
</dbReference>
<dbReference type="Pfam" id="PF14391">
    <property type="entry name" value="DUF4421"/>
    <property type="match status" value="1"/>
</dbReference>
<comment type="caution">
    <text evidence="1">The sequence shown here is derived from an EMBL/GenBank/DDBJ whole genome shotgun (WGS) entry which is preliminary data.</text>
</comment>
<reference evidence="1 2" key="1">
    <citation type="submission" date="2022-06" db="EMBL/GenBank/DDBJ databases">
        <title>A taxonomic note on the genus Prevotella: Description of four novel genera and emended description of the genera Hallella and Xylanibacter.</title>
        <authorList>
            <person name="Hitch T.C.A."/>
        </authorList>
    </citation>
    <scope>NUCLEOTIDE SEQUENCE [LARGE SCALE GENOMIC DNA]</scope>
    <source>
        <strain evidence="1 2">DSM 100619</strain>
    </source>
</reference>
<dbReference type="EMBL" id="JAMXLY010000029">
    <property type="protein sequence ID" value="MCO6025827.1"/>
    <property type="molecule type" value="Genomic_DNA"/>
</dbReference>
<sequence>MALALVALSCFGRQREDLPVLSDRSEHAFHSDGSQTPTDSLFAMRDSIQKPERRGFFQRIAHGLGKIVHSFNNYDHSYIEPQRYNFTVMLQNTNSYEGYTLTTASDKRVTLAPENSYRMGPYVGWQWIFLGYTIDLAHISASKNDKNRKEFDLSIYSNMIGIDLLWKKTGNNYKIRSLSIGNHVDTSPLINQDFGGFNSCIRSINVYYIFNHHHFSYPAAYSQSTIQKKSVGSFLLGLGYLNHKIDMDWAQMNEMVETNLGIKNVFTQDSTSRGNVHYTDWNVSCGYGYNWVFAKNWLLNVSLSAAVAYNHTEGNEKHDYFKFRDFSIHNFNLNGIGRFGMVWNNMRWYFGTSAIFNSYNYKKNRFSVNNYFGSFNVYVGFNFG</sequence>
<dbReference type="InterPro" id="IPR025535">
    <property type="entry name" value="DUF4421"/>
</dbReference>
<organism evidence="1 2">
    <name type="scientific">Segatella cerevisiae</name>
    <dbReference type="NCBI Taxonomy" id="2053716"/>
    <lineage>
        <taxon>Bacteria</taxon>
        <taxon>Pseudomonadati</taxon>
        <taxon>Bacteroidota</taxon>
        <taxon>Bacteroidia</taxon>
        <taxon>Bacteroidales</taxon>
        <taxon>Prevotellaceae</taxon>
        <taxon>Segatella</taxon>
    </lineage>
</organism>
<evidence type="ECO:0000313" key="1">
    <source>
        <dbReference type="EMBL" id="MCO6025827.1"/>
    </source>
</evidence>
<proteinExistence type="predicted"/>
<accession>A0ABT1BXL5</accession>
<name>A0ABT1BXL5_9BACT</name>
<protein>
    <submittedName>
        <fullName evidence="1">DUF4421 domain-containing protein</fullName>
    </submittedName>
</protein>
<gene>
    <name evidence="1" type="ORF">NG821_08255</name>
</gene>